<dbReference type="EMBL" id="ML994703">
    <property type="protein sequence ID" value="KAF2176683.1"/>
    <property type="molecule type" value="Genomic_DNA"/>
</dbReference>
<keyword evidence="2" id="KW-1185">Reference proteome</keyword>
<name>A0A6A6DCF1_9PEZI</name>
<dbReference type="AlphaFoldDB" id="A0A6A6DCF1"/>
<gene>
    <name evidence="1" type="ORF">K469DRAFT_398280</name>
</gene>
<sequence length="208" mass="23039">MVDCIVQWLCDVRWCLEMEDVRGEGLVQSMQLRGDFQCSNDSRRCLHLKILGGPSSGGIACWIMIAFSAITSLKEYIASISPSHHHQPMCRTNARNTKQIYALRQHGHSRDGVLAVPAVPPAFQAEQSAKLRDGNSESRGGRKNLQCCFSPPAKVHPACANKGLWILCRVSRGRRSRLANKEHSPGHAGGQKYIIPRGTYLFLTTGSR</sequence>
<dbReference type="Proteomes" id="UP000800200">
    <property type="component" value="Unassembled WGS sequence"/>
</dbReference>
<reference evidence="1" key="1">
    <citation type="journal article" date="2020" name="Stud. Mycol.">
        <title>101 Dothideomycetes genomes: a test case for predicting lifestyles and emergence of pathogens.</title>
        <authorList>
            <person name="Haridas S."/>
            <person name="Albert R."/>
            <person name="Binder M."/>
            <person name="Bloem J."/>
            <person name="Labutti K."/>
            <person name="Salamov A."/>
            <person name="Andreopoulos B."/>
            <person name="Baker S."/>
            <person name="Barry K."/>
            <person name="Bills G."/>
            <person name="Bluhm B."/>
            <person name="Cannon C."/>
            <person name="Castanera R."/>
            <person name="Culley D."/>
            <person name="Daum C."/>
            <person name="Ezra D."/>
            <person name="Gonzalez J."/>
            <person name="Henrissat B."/>
            <person name="Kuo A."/>
            <person name="Liang C."/>
            <person name="Lipzen A."/>
            <person name="Lutzoni F."/>
            <person name="Magnuson J."/>
            <person name="Mondo S."/>
            <person name="Nolan M."/>
            <person name="Ohm R."/>
            <person name="Pangilinan J."/>
            <person name="Park H.-J."/>
            <person name="Ramirez L."/>
            <person name="Alfaro M."/>
            <person name="Sun H."/>
            <person name="Tritt A."/>
            <person name="Yoshinaga Y."/>
            <person name="Zwiers L.-H."/>
            <person name="Turgeon B."/>
            <person name="Goodwin S."/>
            <person name="Spatafora J."/>
            <person name="Crous P."/>
            <person name="Grigoriev I."/>
        </authorList>
    </citation>
    <scope>NUCLEOTIDE SEQUENCE</scope>
    <source>
        <strain evidence="1">CBS 207.26</strain>
    </source>
</reference>
<accession>A0A6A6DCF1</accession>
<evidence type="ECO:0000313" key="2">
    <source>
        <dbReference type="Proteomes" id="UP000800200"/>
    </source>
</evidence>
<protein>
    <submittedName>
        <fullName evidence="1">Uncharacterized protein</fullName>
    </submittedName>
</protein>
<evidence type="ECO:0000313" key="1">
    <source>
        <dbReference type="EMBL" id="KAF2176683.1"/>
    </source>
</evidence>
<proteinExistence type="predicted"/>
<organism evidence="1 2">
    <name type="scientific">Zopfia rhizophila CBS 207.26</name>
    <dbReference type="NCBI Taxonomy" id="1314779"/>
    <lineage>
        <taxon>Eukaryota</taxon>
        <taxon>Fungi</taxon>
        <taxon>Dikarya</taxon>
        <taxon>Ascomycota</taxon>
        <taxon>Pezizomycotina</taxon>
        <taxon>Dothideomycetes</taxon>
        <taxon>Dothideomycetes incertae sedis</taxon>
        <taxon>Zopfiaceae</taxon>
        <taxon>Zopfia</taxon>
    </lineage>
</organism>